<dbReference type="Gene3D" id="1.10.287.380">
    <property type="entry name" value="Valyl-tRNA synthetase, C-terminal domain"/>
    <property type="match status" value="1"/>
</dbReference>
<dbReference type="Gene3D" id="3.40.50.300">
    <property type="entry name" value="P-loop containing nucleotide triphosphate hydrolases"/>
    <property type="match status" value="2"/>
</dbReference>
<dbReference type="Pfam" id="PF16326">
    <property type="entry name" value="ABC_tran_CTD"/>
    <property type="match status" value="1"/>
</dbReference>
<accession>A0ABT4CYN9</accession>
<dbReference type="SMART" id="SM00382">
    <property type="entry name" value="AAA"/>
    <property type="match status" value="2"/>
</dbReference>
<reference evidence="6" key="1">
    <citation type="submission" date="2022-12" db="EMBL/GenBank/DDBJ databases">
        <authorList>
            <person name="Wang J."/>
        </authorList>
    </citation>
    <scope>NUCLEOTIDE SEQUENCE</scope>
    <source>
        <strain evidence="6">HY-45-18</strain>
    </source>
</reference>
<evidence type="ECO:0000256" key="1">
    <source>
        <dbReference type="ARBA" id="ARBA00022741"/>
    </source>
</evidence>
<dbReference type="Pfam" id="PF00005">
    <property type="entry name" value="ABC_tran"/>
    <property type="match status" value="2"/>
</dbReference>
<feature type="domain" description="ABC transporter" evidence="5">
    <location>
        <begin position="319"/>
        <end position="537"/>
    </location>
</feature>
<feature type="domain" description="ABC transporter" evidence="5">
    <location>
        <begin position="4"/>
        <end position="255"/>
    </location>
</feature>
<feature type="coiled-coil region" evidence="3">
    <location>
        <begin position="573"/>
        <end position="624"/>
    </location>
</feature>
<dbReference type="InterPro" id="IPR032524">
    <property type="entry name" value="ABC_tran_C"/>
</dbReference>
<dbReference type="Pfam" id="PF12848">
    <property type="entry name" value="ABC_tran_Xtn"/>
    <property type="match status" value="1"/>
</dbReference>
<feature type="coiled-coil region" evidence="3">
    <location>
        <begin position="94"/>
        <end position="125"/>
    </location>
</feature>
<dbReference type="InterPro" id="IPR003593">
    <property type="entry name" value="AAA+_ATPase"/>
</dbReference>
<protein>
    <submittedName>
        <fullName evidence="6">ABC-F family ATP-binding cassette domain-containing protein</fullName>
    </submittedName>
</protein>
<dbReference type="InterPro" id="IPR027417">
    <property type="entry name" value="P-loop_NTPase"/>
</dbReference>
<dbReference type="EMBL" id="JAPQER010000001">
    <property type="protein sequence ID" value="MCY6483085.1"/>
    <property type="molecule type" value="Genomic_DNA"/>
</dbReference>
<dbReference type="InterPro" id="IPR003439">
    <property type="entry name" value="ABC_transporter-like_ATP-bd"/>
</dbReference>
<keyword evidence="1" id="KW-0547">Nucleotide-binding</keyword>
<evidence type="ECO:0000256" key="3">
    <source>
        <dbReference type="SAM" id="Coils"/>
    </source>
</evidence>
<dbReference type="GO" id="GO:0005524">
    <property type="term" value="F:ATP binding"/>
    <property type="evidence" value="ECO:0007669"/>
    <property type="project" value="UniProtKB-KW"/>
</dbReference>
<dbReference type="InterPro" id="IPR037118">
    <property type="entry name" value="Val-tRNA_synth_C_sf"/>
</dbReference>
<dbReference type="PANTHER" id="PTHR42855">
    <property type="entry name" value="ABC TRANSPORTER ATP-BINDING SUBUNIT"/>
    <property type="match status" value="1"/>
</dbReference>
<feature type="compositionally biased region" description="Basic and acidic residues" evidence="4">
    <location>
        <begin position="537"/>
        <end position="557"/>
    </location>
</feature>
<keyword evidence="7" id="KW-1185">Reference proteome</keyword>
<evidence type="ECO:0000259" key="5">
    <source>
        <dbReference type="PROSITE" id="PS50893"/>
    </source>
</evidence>
<proteinExistence type="predicted"/>
<keyword evidence="3" id="KW-0175">Coiled coil</keyword>
<sequence length="638" mass="73729">MNVISLDNISKSYGEKVLLKDISLIINEGEKIGLIGINGTGKSTLLKVIASVEDYDAGKITKMSNLRIEYLPQKIEFDDDAKVIEQIFKGNSPIMKLLREYENTIDKLQNDSENIELQKKLLKLNEEMDVANAWEIESQAKTVLMQLGISNFDDKVGTLSGGQRKRIALAGTLISPCDLLILDEPTNHMDNETVKWMEEYLNNRKGALIMITHDRYFLDRVTNRILELHNGNIYKYIGNYTTFLEAKAEREVLNEVLEDKRQNLLKRELAWIRRGAKARSTKQKARIDRFNEIKSQEFEKKNEQVDISVGSSRLGKKVINLNSISKNFEEKKLIDDFSYIFKKEDRIGIIGSNGIGKSTLLNMIVDKIKPESGSIEIGETVKIGYFSQEYKDIDESMRAIEYIKEGAEFIRTEDGTLISASKMMEKFLFTSEIQWMYISRLSGGERRRLYLLRVLMEAPNVLILDEPTNDLDIETLNVLEEYIDNFSGTVIAVSHDRYFLDKIADEILAFKGSGIIEKFTGNYSEYMEFQQKQSINDIREQKNNNDKSIKKSKEKPKSNNKSLKFSYKEKLEYEQIDTLIEKTENELEEIKEKINFAGSDYTVLEELLVKQKEIEDKSEQLMERWTYLNELAEKINNQ</sequence>
<keyword evidence="2 6" id="KW-0067">ATP-binding</keyword>
<dbReference type="PROSITE" id="PS50893">
    <property type="entry name" value="ABC_TRANSPORTER_2"/>
    <property type="match status" value="2"/>
</dbReference>
<dbReference type="SUPFAM" id="SSF52540">
    <property type="entry name" value="P-loop containing nucleoside triphosphate hydrolases"/>
    <property type="match status" value="2"/>
</dbReference>
<evidence type="ECO:0000256" key="2">
    <source>
        <dbReference type="ARBA" id="ARBA00022840"/>
    </source>
</evidence>
<comment type="caution">
    <text evidence="6">The sequence shown here is derived from an EMBL/GenBank/DDBJ whole genome shotgun (WGS) entry which is preliminary data.</text>
</comment>
<feature type="region of interest" description="Disordered" evidence="4">
    <location>
        <begin position="537"/>
        <end position="561"/>
    </location>
</feature>
<dbReference type="InterPro" id="IPR051309">
    <property type="entry name" value="ABCF_ATPase"/>
</dbReference>
<dbReference type="CDD" id="cd03221">
    <property type="entry name" value="ABCF_EF-3"/>
    <property type="match status" value="2"/>
</dbReference>
<dbReference type="InterPro" id="IPR017871">
    <property type="entry name" value="ABC_transporter-like_CS"/>
</dbReference>
<dbReference type="PANTHER" id="PTHR42855:SF1">
    <property type="entry name" value="ABC TRANSPORTER DOMAIN-CONTAINING PROTEIN"/>
    <property type="match status" value="1"/>
</dbReference>
<gene>
    <name evidence="6" type="ORF">OW763_01790</name>
</gene>
<name>A0ABT4CYN9_9CLOT</name>
<organism evidence="6 7">
    <name type="scientific">Clostridium aestuarii</name>
    <dbReference type="NCBI Taxonomy" id="338193"/>
    <lineage>
        <taxon>Bacteria</taxon>
        <taxon>Bacillati</taxon>
        <taxon>Bacillota</taxon>
        <taxon>Clostridia</taxon>
        <taxon>Eubacteriales</taxon>
        <taxon>Clostridiaceae</taxon>
        <taxon>Clostridium</taxon>
    </lineage>
</organism>
<dbReference type="RefSeq" id="WP_268039347.1">
    <property type="nucleotide sequence ID" value="NZ_JAPQER010000001.1"/>
</dbReference>
<evidence type="ECO:0000313" key="6">
    <source>
        <dbReference type="EMBL" id="MCY6483085.1"/>
    </source>
</evidence>
<evidence type="ECO:0000256" key="4">
    <source>
        <dbReference type="SAM" id="MobiDB-lite"/>
    </source>
</evidence>
<dbReference type="Proteomes" id="UP001078443">
    <property type="component" value="Unassembled WGS sequence"/>
</dbReference>
<evidence type="ECO:0000313" key="7">
    <source>
        <dbReference type="Proteomes" id="UP001078443"/>
    </source>
</evidence>
<dbReference type="PROSITE" id="PS00211">
    <property type="entry name" value="ABC_TRANSPORTER_1"/>
    <property type="match status" value="1"/>
</dbReference>
<dbReference type="InterPro" id="IPR032781">
    <property type="entry name" value="ABC_tran_Xtn"/>
</dbReference>